<protein>
    <recommendedName>
        <fullName evidence="7">CPR type cuticle protein</fullName>
    </recommendedName>
</protein>
<dbReference type="OMA" id="HTINGQH"/>
<accession>A0A8I6RIP0</accession>
<dbReference type="InterPro" id="IPR031311">
    <property type="entry name" value="CHIT_BIND_RR_consensus"/>
</dbReference>
<dbReference type="InterPro" id="IPR051217">
    <property type="entry name" value="Insect_Cuticle_Struc_Prot"/>
</dbReference>
<dbReference type="GO" id="GO:0042302">
    <property type="term" value="F:structural constituent of cuticle"/>
    <property type="evidence" value="ECO:0007669"/>
    <property type="project" value="UniProtKB-UniRule"/>
</dbReference>
<reference evidence="5" key="1">
    <citation type="submission" date="2022-01" db="UniProtKB">
        <authorList>
            <consortium name="EnsemblMetazoa"/>
        </authorList>
    </citation>
    <scope>IDENTIFICATION</scope>
</reference>
<dbReference type="PANTHER" id="PTHR12236:SF81">
    <property type="entry name" value="CUTICLE PROTEIN 19-LIKE PROTEIN"/>
    <property type="match status" value="1"/>
</dbReference>
<dbReference type="GO" id="GO:0005615">
    <property type="term" value="C:extracellular space"/>
    <property type="evidence" value="ECO:0007669"/>
    <property type="project" value="TreeGrafter"/>
</dbReference>
<evidence type="ECO:0000313" key="5">
    <source>
        <dbReference type="EnsemblMetazoa" id="XP_014247043.1"/>
    </source>
</evidence>
<dbReference type="EnsemblMetazoa" id="XM_014391557.2">
    <property type="protein sequence ID" value="XP_014247043.1"/>
    <property type="gene ID" value="LOC106665256"/>
</dbReference>
<name>A0A8I6RIP0_CIMLE</name>
<evidence type="ECO:0000256" key="4">
    <source>
        <dbReference type="SAM" id="SignalP"/>
    </source>
</evidence>
<dbReference type="KEGG" id="clec:106665256"/>
<feature type="chain" id="PRO_5035208221" description="CPR type cuticle protein" evidence="4">
    <location>
        <begin position="19"/>
        <end position="319"/>
    </location>
</feature>
<dbReference type="PRINTS" id="PR00947">
    <property type="entry name" value="CUTICLE"/>
</dbReference>
<evidence type="ECO:0000313" key="6">
    <source>
        <dbReference type="Proteomes" id="UP000494040"/>
    </source>
</evidence>
<dbReference type="Pfam" id="PF00379">
    <property type="entry name" value="Chitin_bind_4"/>
    <property type="match status" value="1"/>
</dbReference>
<evidence type="ECO:0000256" key="3">
    <source>
        <dbReference type="SAM" id="MobiDB-lite"/>
    </source>
</evidence>
<keyword evidence="4" id="KW-0732">Signal</keyword>
<gene>
    <name evidence="5" type="primary">106665256</name>
</gene>
<evidence type="ECO:0000256" key="2">
    <source>
        <dbReference type="PROSITE-ProRule" id="PRU00497"/>
    </source>
</evidence>
<dbReference type="Proteomes" id="UP000494040">
    <property type="component" value="Unassembled WGS sequence"/>
</dbReference>
<dbReference type="GO" id="GO:0031012">
    <property type="term" value="C:extracellular matrix"/>
    <property type="evidence" value="ECO:0007669"/>
    <property type="project" value="TreeGrafter"/>
</dbReference>
<dbReference type="OrthoDB" id="6584081at2759"/>
<feature type="region of interest" description="Disordered" evidence="3">
    <location>
        <begin position="246"/>
        <end position="282"/>
    </location>
</feature>
<dbReference type="AlphaFoldDB" id="A0A8I6RIP0"/>
<proteinExistence type="predicted"/>
<dbReference type="PROSITE" id="PS51155">
    <property type="entry name" value="CHIT_BIND_RR_2"/>
    <property type="match status" value="1"/>
</dbReference>
<dbReference type="InterPro" id="IPR000618">
    <property type="entry name" value="Insect_cuticle"/>
</dbReference>
<dbReference type="PANTHER" id="PTHR12236">
    <property type="entry name" value="STRUCTURAL CONTITUENT OF CUTICLE"/>
    <property type="match status" value="1"/>
</dbReference>
<keyword evidence="1 2" id="KW-0193">Cuticle</keyword>
<sequence>MDMPLGFLFICAVELAAASHGLYQDGHQLIQDPHHTHPSYMFKYGVKDLHTGDIKNQWEERDGDVVKGEYSLVEPDGSIRTVTYTADDHNGFNAEVKKSGPAVHPQHTELSVKTPVVVHHRPAVPRHTAPIHSNFKRVKENQEVVQQSLDQAQAFYHAQALQKYADWFHKAKIPAPAPVVHNFDFSSHVNGGEQWQPIVKPIMQIHEEGMVRKPEKMAIIPLAPTFRYVPGMALLMKHRMKMQDDSKKGPVLFPETPDEATPATEADGTPVEPTSKTMAQKQVKKQQPFFNNAEYFAKFFKSPALLRNSISYLPGFGFL</sequence>
<keyword evidence="6" id="KW-1185">Reference proteome</keyword>
<evidence type="ECO:0000256" key="1">
    <source>
        <dbReference type="ARBA" id="ARBA00022460"/>
    </source>
</evidence>
<feature type="signal peptide" evidence="4">
    <location>
        <begin position="1"/>
        <end position="18"/>
    </location>
</feature>
<evidence type="ECO:0008006" key="7">
    <source>
        <dbReference type="Google" id="ProtNLM"/>
    </source>
</evidence>
<dbReference type="PROSITE" id="PS00233">
    <property type="entry name" value="CHIT_BIND_RR_1"/>
    <property type="match status" value="1"/>
</dbReference>
<organism evidence="5 6">
    <name type="scientific">Cimex lectularius</name>
    <name type="common">Bed bug</name>
    <name type="synonym">Acanthia lectularia</name>
    <dbReference type="NCBI Taxonomy" id="79782"/>
    <lineage>
        <taxon>Eukaryota</taxon>
        <taxon>Metazoa</taxon>
        <taxon>Ecdysozoa</taxon>
        <taxon>Arthropoda</taxon>
        <taxon>Hexapoda</taxon>
        <taxon>Insecta</taxon>
        <taxon>Pterygota</taxon>
        <taxon>Neoptera</taxon>
        <taxon>Paraneoptera</taxon>
        <taxon>Hemiptera</taxon>
        <taxon>Heteroptera</taxon>
        <taxon>Panheteroptera</taxon>
        <taxon>Cimicomorpha</taxon>
        <taxon>Cimicidae</taxon>
        <taxon>Cimex</taxon>
    </lineage>
</organism>